<evidence type="ECO:0000313" key="11">
    <source>
        <dbReference type="Proteomes" id="UP000240624"/>
    </source>
</evidence>
<organism evidence="9 10">
    <name type="scientific">Limimaricola soesokkakensis</name>
    <dbReference type="NCBI Taxonomy" id="1343159"/>
    <lineage>
        <taxon>Bacteria</taxon>
        <taxon>Pseudomonadati</taxon>
        <taxon>Pseudomonadota</taxon>
        <taxon>Alphaproteobacteria</taxon>
        <taxon>Rhodobacterales</taxon>
        <taxon>Paracoccaceae</taxon>
        <taxon>Limimaricola</taxon>
    </lineage>
</organism>
<evidence type="ECO:0000259" key="6">
    <source>
        <dbReference type="PROSITE" id="PS51898"/>
    </source>
</evidence>
<dbReference type="GO" id="GO:0015074">
    <property type="term" value="P:DNA integration"/>
    <property type="evidence" value="ECO:0007669"/>
    <property type="project" value="UniProtKB-KW"/>
</dbReference>
<dbReference type="Proteomes" id="UP000240624">
    <property type="component" value="Unassembled WGS sequence"/>
</dbReference>
<reference evidence="9 10" key="1">
    <citation type="submission" date="2017-03" db="EMBL/GenBank/DDBJ databases">
        <authorList>
            <person name="Afonso C.L."/>
            <person name="Miller P.J."/>
            <person name="Scott M.A."/>
            <person name="Spackman E."/>
            <person name="Goraichik I."/>
            <person name="Dimitrov K.M."/>
            <person name="Suarez D.L."/>
            <person name="Swayne D.E."/>
        </authorList>
    </citation>
    <scope>NUCLEOTIDE SEQUENCE [LARGE SCALE GENOMIC DNA]</scope>
    <source>
        <strain evidence="9 10">CECT 8367</strain>
    </source>
</reference>
<name>A0A1X6ZSG7_9RHOB</name>
<proteinExistence type="inferred from homology"/>
<dbReference type="InterPro" id="IPR044068">
    <property type="entry name" value="CB"/>
</dbReference>
<comment type="similarity">
    <text evidence="1">Belongs to the 'phage' integrase family.</text>
</comment>
<evidence type="ECO:0000313" key="10">
    <source>
        <dbReference type="Proteomes" id="UP000193495"/>
    </source>
</evidence>
<evidence type="ECO:0000256" key="3">
    <source>
        <dbReference type="ARBA" id="ARBA00023125"/>
    </source>
</evidence>
<evidence type="ECO:0000259" key="7">
    <source>
        <dbReference type="PROSITE" id="PS51900"/>
    </source>
</evidence>
<feature type="domain" description="Tyr recombinase" evidence="6">
    <location>
        <begin position="179"/>
        <end position="356"/>
    </location>
</feature>
<dbReference type="CDD" id="cd00801">
    <property type="entry name" value="INT_P4_C"/>
    <property type="match status" value="1"/>
</dbReference>
<accession>A0A1X6ZSG7</accession>
<evidence type="ECO:0000313" key="8">
    <source>
        <dbReference type="EMBL" id="PSK84039.1"/>
    </source>
</evidence>
<dbReference type="InterPro" id="IPR053876">
    <property type="entry name" value="Phage_int_M"/>
</dbReference>
<reference evidence="8 11" key="2">
    <citation type="submission" date="2018-03" db="EMBL/GenBank/DDBJ databases">
        <title>Genomic Encyclopedia of Archaeal and Bacterial Type Strains, Phase II (KMG-II): from individual species to whole genera.</title>
        <authorList>
            <person name="Goeker M."/>
        </authorList>
    </citation>
    <scope>NUCLEOTIDE SEQUENCE [LARGE SCALE GENOMIC DNA]</scope>
    <source>
        <strain evidence="8 11">DSM 29956</strain>
    </source>
</reference>
<dbReference type="InterPro" id="IPR038488">
    <property type="entry name" value="Integrase_DNA-bd_sf"/>
</dbReference>
<dbReference type="Pfam" id="PF00589">
    <property type="entry name" value="Phage_integrase"/>
    <property type="match status" value="1"/>
</dbReference>
<dbReference type="Gene3D" id="1.10.150.130">
    <property type="match status" value="1"/>
</dbReference>
<keyword evidence="11" id="KW-1185">Reference proteome</keyword>
<evidence type="ECO:0000256" key="4">
    <source>
        <dbReference type="ARBA" id="ARBA00023172"/>
    </source>
</evidence>
<dbReference type="Proteomes" id="UP000193495">
    <property type="component" value="Unassembled WGS sequence"/>
</dbReference>
<dbReference type="SUPFAM" id="SSF56349">
    <property type="entry name" value="DNA breaking-rejoining enzymes"/>
    <property type="match status" value="1"/>
</dbReference>
<dbReference type="Gene3D" id="3.30.160.390">
    <property type="entry name" value="Integrase, DNA-binding domain"/>
    <property type="match status" value="1"/>
</dbReference>
<dbReference type="Pfam" id="PF13356">
    <property type="entry name" value="Arm-DNA-bind_3"/>
    <property type="match status" value="1"/>
</dbReference>
<dbReference type="PROSITE" id="PS51900">
    <property type="entry name" value="CB"/>
    <property type="match status" value="1"/>
</dbReference>
<dbReference type="InterPro" id="IPR013762">
    <property type="entry name" value="Integrase-like_cat_sf"/>
</dbReference>
<protein>
    <submittedName>
        <fullName evidence="8 9">Integrase</fullName>
    </submittedName>
</protein>
<dbReference type="GO" id="GO:0006310">
    <property type="term" value="P:DNA recombination"/>
    <property type="evidence" value="ECO:0007669"/>
    <property type="project" value="UniProtKB-KW"/>
</dbReference>
<dbReference type="EMBL" id="FWFY01000009">
    <property type="protein sequence ID" value="SLN59927.1"/>
    <property type="molecule type" value="Genomic_DNA"/>
</dbReference>
<evidence type="ECO:0000256" key="5">
    <source>
        <dbReference type="PROSITE-ProRule" id="PRU01248"/>
    </source>
</evidence>
<keyword evidence="2" id="KW-0229">DNA integration</keyword>
<sequence length="374" mass="41885">MYSDGDGLYLRIGTKGGKSWILRTVIHGKRRDLGLGSVKTKTLAEAREEAYALRKVAREGGDPATARQREALTFEEAALNVWEQLKPTWHGPAHAQRWKSSLDMYVFPHFGSRPIHTIQSSDVLGVLAPIWVAKNDTARRVKQRVNQVFDWAKGAGHYPSENPTVGVEKSLPRVKAKPKHHPALPWQELPAFMAELKQMEGVSARCLELIILTGLRSNEGRGARWEEFSGDVWTVPASRMKIKDEVHRIPLASEAKAIVGQMAGYDDVLVFPSPQKSKSGLAKPLSDTVFESLYERMGRTGFTTHGFRSTFRDWSSEYAHADREIAEMVLAHAVGGPVERAYARSTLFDRRRDLMLRWARFATGKETGKVVALA</sequence>
<dbReference type="PANTHER" id="PTHR30629">
    <property type="entry name" value="PROPHAGE INTEGRASE"/>
    <property type="match status" value="1"/>
</dbReference>
<dbReference type="EMBL" id="PYGB01000009">
    <property type="protein sequence ID" value="PSK84039.1"/>
    <property type="molecule type" value="Genomic_DNA"/>
</dbReference>
<dbReference type="InterPro" id="IPR025166">
    <property type="entry name" value="Integrase_DNA_bind_dom"/>
</dbReference>
<keyword evidence="3 5" id="KW-0238">DNA-binding</keyword>
<dbReference type="Pfam" id="PF22022">
    <property type="entry name" value="Phage_int_M"/>
    <property type="match status" value="1"/>
</dbReference>
<evidence type="ECO:0000256" key="1">
    <source>
        <dbReference type="ARBA" id="ARBA00008857"/>
    </source>
</evidence>
<dbReference type="AlphaFoldDB" id="A0A1X6ZSG7"/>
<evidence type="ECO:0000256" key="2">
    <source>
        <dbReference type="ARBA" id="ARBA00022908"/>
    </source>
</evidence>
<dbReference type="InterPro" id="IPR010998">
    <property type="entry name" value="Integrase_recombinase_N"/>
</dbReference>
<dbReference type="InterPro" id="IPR050808">
    <property type="entry name" value="Phage_Integrase"/>
</dbReference>
<dbReference type="InterPro" id="IPR011010">
    <property type="entry name" value="DNA_brk_join_enz"/>
</dbReference>
<evidence type="ECO:0000313" key="9">
    <source>
        <dbReference type="EMBL" id="SLN59927.1"/>
    </source>
</evidence>
<dbReference type="Gene3D" id="1.10.443.10">
    <property type="entry name" value="Intergrase catalytic core"/>
    <property type="match status" value="1"/>
</dbReference>
<feature type="domain" description="Core-binding (CB)" evidence="7">
    <location>
        <begin position="72"/>
        <end position="153"/>
    </location>
</feature>
<dbReference type="PROSITE" id="PS51898">
    <property type="entry name" value="TYR_RECOMBINASE"/>
    <property type="match status" value="1"/>
</dbReference>
<gene>
    <name evidence="9" type="primary">intA</name>
    <name evidence="8" type="ORF">CLV79_10911</name>
    <name evidence="9" type="ORF">LOS8367_02887</name>
</gene>
<dbReference type="InterPro" id="IPR002104">
    <property type="entry name" value="Integrase_catalytic"/>
</dbReference>
<dbReference type="GO" id="GO:0003677">
    <property type="term" value="F:DNA binding"/>
    <property type="evidence" value="ECO:0007669"/>
    <property type="project" value="UniProtKB-UniRule"/>
</dbReference>
<keyword evidence="4" id="KW-0233">DNA recombination</keyword>
<dbReference type="PANTHER" id="PTHR30629:SF2">
    <property type="entry name" value="PROPHAGE INTEGRASE INTS-RELATED"/>
    <property type="match status" value="1"/>
</dbReference>